<dbReference type="RefSeq" id="WP_116565601.1">
    <property type="nucleotide sequence ID" value="NZ_QDKP01000017.1"/>
</dbReference>
<reference evidence="2 3" key="1">
    <citation type="submission" date="2018-04" db="EMBL/GenBank/DDBJ databases">
        <title>The genome sequence of Caulobacter sp. 736.</title>
        <authorList>
            <person name="Gao J."/>
            <person name="Sun J."/>
        </authorList>
    </citation>
    <scope>NUCLEOTIDE SEQUENCE [LARGE SCALE GENOMIC DNA]</scope>
    <source>
        <strain evidence="2 3">736</strain>
    </source>
</reference>
<dbReference type="PANTHER" id="PTHR43162">
    <property type="match status" value="1"/>
</dbReference>
<dbReference type="SUPFAM" id="SSF51735">
    <property type="entry name" value="NAD(P)-binding Rossmann-fold domains"/>
    <property type="match status" value="1"/>
</dbReference>
<dbReference type="Pfam" id="PF13460">
    <property type="entry name" value="NAD_binding_10"/>
    <property type="match status" value="1"/>
</dbReference>
<dbReference type="InterPro" id="IPR016040">
    <property type="entry name" value="NAD(P)-bd_dom"/>
</dbReference>
<evidence type="ECO:0000313" key="3">
    <source>
        <dbReference type="Proteomes" id="UP000244913"/>
    </source>
</evidence>
<dbReference type="InterPro" id="IPR036291">
    <property type="entry name" value="NAD(P)-bd_dom_sf"/>
</dbReference>
<feature type="domain" description="NAD(P)-binding" evidence="1">
    <location>
        <begin position="7"/>
        <end position="173"/>
    </location>
</feature>
<keyword evidence="3" id="KW-1185">Reference proteome</keyword>
<name>A0A2T9JQN9_9CAUL</name>
<organism evidence="2 3">
    <name type="scientific">Caulobacter radicis</name>
    <dbReference type="NCBI Taxonomy" id="2172650"/>
    <lineage>
        <taxon>Bacteria</taxon>
        <taxon>Pseudomonadati</taxon>
        <taxon>Pseudomonadota</taxon>
        <taxon>Alphaproteobacteria</taxon>
        <taxon>Caulobacterales</taxon>
        <taxon>Caulobacteraceae</taxon>
        <taxon>Caulobacter</taxon>
    </lineage>
</organism>
<accession>A0A2T9JQN9</accession>
<dbReference type="PANTHER" id="PTHR43162:SF1">
    <property type="entry name" value="PRESTALK A DIFFERENTIATION PROTEIN A"/>
    <property type="match status" value="1"/>
</dbReference>
<gene>
    <name evidence="2" type="ORF">DDF65_06070</name>
</gene>
<protein>
    <submittedName>
        <fullName evidence="2">NmrA family transcriptional regulator</fullName>
    </submittedName>
</protein>
<dbReference type="Proteomes" id="UP000244913">
    <property type="component" value="Unassembled WGS sequence"/>
</dbReference>
<dbReference type="AlphaFoldDB" id="A0A2T9JQN9"/>
<comment type="caution">
    <text evidence="2">The sequence shown here is derived from an EMBL/GenBank/DDBJ whole genome shotgun (WGS) entry which is preliminary data.</text>
</comment>
<dbReference type="Gene3D" id="3.40.50.720">
    <property type="entry name" value="NAD(P)-binding Rossmann-like Domain"/>
    <property type="match status" value="1"/>
</dbReference>
<proteinExistence type="predicted"/>
<evidence type="ECO:0000259" key="1">
    <source>
        <dbReference type="Pfam" id="PF13460"/>
    </source>
</evidence>
<sequence>MKVVVAGGTGVVGSRLVDVLRRRNHNVRIASRASGVDVVTGQGLEEIMVGADIVVDVLNAPAFDEATAMAFFEASSRNILAAAAAEGVRHHLALSIVGCERLQGSGYFRAKLAQEKLVQAGAVPFSILRSTQFFEFLGAIIADGLDGETVRLNPARVQFIAADDVAGALADLVERSPVNGTIEVAGPHPFRLDDLVQRYMASRRDGRAVVADPQALYFGTPLSDETLLSGGTPRFGHTEFDLWLRRASTAAA</sequence>
<dbReference type="EMBL" id="QDKP01000017">
    <property type="protein sequence ID" value="PVM86027.1"/>
    <property type="molecule type" value="Genomic_DNA"/>
</dbReference>
<dbReference type="InterPro" id="IPR051604">
    <property type="entry name" value="Ergot_Alk_Oxidoreductase"/>
</dbReference>
<evidence type="ECO:0000313" key="2">
    <source>
        <dbReference type="EMBL" id="PVM86027.1"/>
    </source>
</evidence>